<feature type="domain" description="Homeobox" evidence="8">
    <location>
        <begin position="350"/>
        <end position="410"/>
    </location>
</feature>
<dbReference type="GO" id="GO:0030154">
    <property type="term" value="P:cell differentiation"/>
    <property type="evidence" value="ECO:0007669"/>
    <property type="project" value="TreeGrafter"/>
</dbReference>
<dbReference type="CDD" id="cd00086">
    <property type="entry name" value="homeodomain"/>
    <property type="match status" value="1"/>
</dbReference>
<evidence type="ECO:0000256" key="4">
    <source>
        <dbReference type="ARBA" id="ARBA00023242"/>
    </source>
</evidence>
<sequence length="450" mass="50111">MNTTVWQIGHLTHTDQDKLEKVTTPEEKENNDNRQDDINDMPPISLDISNVVNSVSNTSLDLSPKFEEVIGKSKENKIDVLEDKKTIYSISNILNEKTAALNQSKSPSPEPIQIKTDGCSENSNETLSSEPESNINVASILNPYLSNSLAHLFNQSSLAVLIKMQQAMYSQSGKNNTNVFQLPDSTTFLSSSSPLNNNDIQQLPPIGTLASTISTPSTTPGILPDNNRYNGSLPQASTPLTGSQGYLNSWMKQMGETSYSRTPEAFYPMSQPFNGQRGMNPFSLFQNFPHPVPPQHGYTQGQLASGMHLTQQSKNNLIPSPRNFQQQMHYNNNNNTSVGMQISPNSISIGGKKHSRPTFSSTQIYMLEKKFETTKYLAGQDRASLAAELQMTESQVKVWFQNRRTKWRKKEAADNVSSKSSFQGELDDIKSENMDIRNAITSNYNLSHSQ</sequence>
<accession>A0A0N5A3A4</accession>
<dbReference type="Pfam" id="PF00046">
    <property type="entry name" value="Homeodomain"/>
    <property type="match status" value="1"/>
</dbReference>
<dbReference type="GO" id="GO:0000981">
    <property type="term" value="F:DNA-binding transcription factor activity, RNA polymerase II-specific"/>
    <property type="evidence" value="ECO:0007669"/>
    <property type="project" value="InterPro"/>
</dbReference>
<evidence type="ECO:0000313" key="10">
    <source>
        <dbReference type="WBParaSite" id="PTRK_0001611100.1"/>
    </source>
</evidence>
<evidence type="ECO:0000256" key="6">
    <source>
        <dbReference type="RuleBase" id="RU000682"/>
    </source>
</evidence>
<dbReference type="SUPFAM" id="SSF46689">
    <property type="entry name" value="Homeodomain-like"/>
    <property type="match status" value="1"/>
</dbReference>
<organism evidence="9 10">
    <name type="scientific">Parastrongyloides trichosuri</name>
    <name type="common">Possum-specific nematode worm</name>
    <dbReference type="NCBI Taxonomy" id="131310"/>
    <lineage>
        <taxon>Eukaryota</taxon>
        <taxon>Metazoa</taxon>
        <taxon>Ecdysozoa</taxon>
        <taxon>Nematoda</taxon>
        <taxon>Chromadorea</taxon>
        <taxon>Rhabditida</taxon>
        <taxon>Tylenchina</taxon>
        <taxon>Panagrolaimomorpha</taxon>
        <taxon>Strongyloidoidea</taxon>
        <taxon>Strongyloididae</taxon>
        <taxon>Parastrongyloides</taxon>
    </lineage>
</organism>
<dbReference type="STRING" id="131310.A0A0N5A3A4"/>
<dbReference type="InterPro" id="IPR050394">
    <property type="entry name" value="Homeobox_NK-like"/>
</dbReference>
<reference evidence="10" key="1">
    <citation type="submission" date="2017-02" db="UniProtKB">
        <authorList>
            <consortium name="WormBaseParasite"/>
        </authorList>
    </citation>
    <scope>IDENTIFICATION</scope>
</reference>
<dbReference type="Proteomes" id="UP000038045">
    <property type="component" value="Unplaced"/>
</dbReference>
<name>A0A0N5A3A4_PARTI</name>
<dbReference type="GO" id="GO:0005634">
    <property type="term" value="C:nucleus"/>
    <property type="evidence" value="ECO:0007669"/>
    <property type="project" value="UniProtKB-SubCell"/>
</dbReference>
<dbReference type="PROSITE" id="PS00027">
    <property type="entry name" value="HOMEOBOX_1"/>
    <property type="match status" value="1"/>
</dbReference>
<feature type="region of interest" description="Disordered" evidence="7">
    <location>
        <begin position="1"/>
        <end position="42"/>
    </location>
</feature>
<keyword evidence="9" id="KW-1185">Reference proteome</keyword>
<keyword evidence="3 5" id="KW-0371">Homeobox</keyword>
<dbReference type="PROSITE" id="PS50071">
    <property type="entry name" value="HOMEOBOX_2"/>
    <property type="match status" value="1"/>
</dbReference>
<evidence type="ECO:0000256" key="5">
    <source>
        <dbReference type="PROSITE-ProRule" id="PRU00108"/>
    </source>
</evidence>
<proteinExistence type="predicted"/>
<dbReference type="GO" id="GO:0000978">
    <property type="term" value="F:RNA polymerase II cis-regulatory region sequence-specific DNA binding"/>
    <property type="evidence" value="ECO:0007669"/>
    <property type="project" value="TreeGrafter"/>
</dbReference>
<protein>
    <submittedName>
        <fullName evidence="10">Homeobox domain-containing protein</fullName>
    </submittedName>
</protein>
<keyword evidence="4 5" id="KW-0539">Nucleus</keyword>
<feature type="DNA-binding region" description="Homeobox" evidence="5">
    <location>
        <begin position="352"/>
        <end position="411"/>
    </location>
</feature>
<evidence type="ECO:0000256" key="3">
    <source>
        <dbReference type="ARBA" id="ARBA00023155"/>
    </source>
</evidence>
<feature type="compositionally biased region" description="Basic and acidic residues" evidence="7">
    <location>
        <begin position="12"/>
        <end position="37"/>
    </location>
</feature>
<dbReference type="InterPro" id="IPR017970">
    <property type="entry name" value="Homeobox_CS"/>
</dbReference>
<evidence type="ECO:0000259" key="8">
    <source>
        <dbReference type="PROSITE" id="PS50071"/>
    </source>
</evidence>
<dbReference type="WBParaSite" id="PTRK_0001611100.1">
    <property type="protein sequence ID" value="PTRK_0001611100.1"/>
    <property type="gene ID" value="PTRK_0001611100"/>
</dbReference>
<dbReference type="InterPro" id="IPR020479">
    <property type="entry name" value="HD_metazoa"/>
</dbReference>
<dbReference type="SMART" id="SM00389">
    <property type="entry name" value="HOX"/>
    <property type="match status" value="1"/>
</dbReference>
<dbReference type="AlphaFoldDB" id="A0A0N5A3A4"/>
<dbReference type="PANTHER" id="PTHR24340">
    <property type="entry name" value="HOMEOBOX PROTEIN NKX"/>
    <property type="match status" value="1"/>
</dbReference>
<dbReference type="InterPro" id="IPR009057">
    <property type="entry name" value="Homeodomain-like_sf"/>
</dbReference>
<evidence type="ECO:0000256" key="7">
    <source>
        <dbReference type="SAM" id="MobiDB-lite"/>
    </source>
</evidence>
<comment type="subcellular location">
    <subcellularLocation>
        <location evidence="1 5 6">Nucleus</location>
    </subcellularLocation>
</comment>
<dbReference type="Gene3D" id="1.10.10.60">
    <property type="entry name" value="Homeodomain-like"/>
    <property type="match status" value="1"/>
</dbReference>
<evidence type="ECO:0000256" key="2">
    <source>
        <dbReference type="ARBA" id="ARBA00023125"/>
    </source>
</evidence>
<keyword evidence="2 5" id="KW-0238">DNA-binding</keyword>
<dbReference type="InterPro" id="IPR001356">
    <property type="entry name" value="HD"/>
</dbReference>
<evidence type="ECO:0000313" key="9">
    <source>
        <dbReference type="Proteomes" id="UP000038045"/>
    </source>
</evidence>
<dbReference type="PANTHER" id="PTHR24340:SF35">
    <property type="entry name" value="HGTX, ISOFORM C"/>
    <property type="match status" value="1"/>
</dbReference>
<dbReference type="PRINTS" id="PR00024">
    <property type="entry name" value="HOMEOBOX"/>
</dbReference>
<evidence type="ECO:0000256" key="1">
    <source>
        <dbReference type="ARBA" id="ARBA00004123"/>
    </source>
</evidence>